<dbReference type="InterPro" id="IPR036056">
    <property type="entry name" value="Fibrinogen-like_C"/>
</dbReference>
<dbReference type="PROSITE" id="PS00514">
    <property type="entry name" value="FIBRINOGEN_C_1"/>
    <property type="match status" value="1"/>
</dbReference>
<feature type="region of interest" description="Disordered" evidence="5">
    <location>
        <begin position="197"/>
        <end position="233"/>
    </location>
</feature>
<dbReference type="PANTHER" id="PTHR47221">
    <property type="entry name" value="FIBRINOGEN ALPHA CHAIN"/>
    <property type="match status" value="1"/>
</dbReference>
<dbReference type="GO" id="GO:0030674">
    <property type="term" value="F:protein-macromolecule adaptor activity"/>
    <property type="evidence" value="ECO:0007669"/>
    <property type="project" value="TreeGrafter"/>
</dbReference>
<gene>
    <name evidence="8 11" type="primary">Angptl6</name>
</gene>
<dbReference type="Proteomes" id="UP000694386">
    <property type="component" value="Unplaced"/>
</dbReference>
<evidence type="ECO:0000313" key="9">
    <source>
        <dbReference type="Proteomes" id="UP000694386"/>
    </source>
</evidence>
<dbReference type="KEGG" id="cge:100772824"/>
<dbReference type="GO" id="GO:0005577">
    <property type="term" value="C:fibrinogen complex"/>
    <property type="evidence" value="ECO:0007669"/>
    <property type="project" value="TreeGrafter"/>
</dbReference>
<evidence type="ECO:0000256" key="4">
    <source>
        <dbReference type="ARBA" id="ARBA00023180"/>
    </source>
</evidence>
<sequence length="457" mass="50912">MGGVVLRTLQLLLLLAAWRARGGAARCRVTLVLSPQKATGAACRTSDAVHDGQLAALRLRVGRHEELLRGLQRRAAEGGALEGEVRALREHSHGLNKRLGQLRTQLQPEPGAEPDPGAEPAAALSLLAERALYAEAEARRTAARLQQLDAQLREHAQLVSQHTRLLGRLQRACASPDQGQQQVLPLPLVPLAPLSLVGSAGNTSRSLDQTPEHQRDQSLRQQEPPSPPLPTGHLAVSIRPVGPWRDCAEAHGAGHRQSGVYELRLGRRVLSVWCEQQQEGGGWTVIQRRQDGSVNFFTNWQHYKAGFGRPDGEYWLGLEPVHQVTSRGDHELLILLEDWGGRGARAHYDSFSLEPESDHYRLRLGQYHGDAGDSLSWHNDKPFSTVDRDRDSYSGNCALYHRGGWWYHACAHSNLNGVWYHGGHYRSRYQDGVYWAEFRGGAYSLKKAVMLTRLVRW</sequence>
<dbReference type="SUPFAM" id="SSF56496">
    <property type="entry name" value="Fibrinogen C-terminal domain-like"/>
    <property type="match status" value="1"/>
</dbReference>
<dbReference type="Ensembl" id="ENSCGRT00001018570.1">
    <property type="protein sequence ID" value="ENSCGRP00001014333.1"/>
    <property type="gene ID" value="ENSCGRG00001015238.1"/>
</dbReference>
<dbReference type="SMART" id="SM00186">
    <property type="entry name" value="FBG"/>
    <property type="match status" value="1"/>
</dbReference>
<reference evidence="10" key="1">
    <citation type="journal article" date="2018" name="Biotechnol. Bioeng.">
        <title>A reference genome of the Chinese hamster based on a hybrid assembly strategy.</title>
        <authorList>
            <person name="Rupp O."/>
            <person name="MacDonald M.L."/>
            <person name="Li S."/>
            <person name="Dhiman H."/>
            <person name="Polson S."/>
            <person name="Griep S."/>
            <person name="Heffner K."/>
            <person name="Hernandez I."/>
            <person name="Brinkrolf K."/>
            <person name="Jadhav V."/>
            <person name="Samoudi M."/>
            <person name="Hao H."/>
            <person name="Kingham B."/>
            <person name="Goesmann A."/>
            <person name="Betenbaugh M.J."/>
            <person name="Lewis N.E."/>
            <person name="Borth N."/>
            <person name="Lee K.H."/>
        </authorList>
    </citation>
    <scope>NUCLEOTIDE SEQUENCE [LARGE SCALE GENOMIC DNA]</scope>
    <source>
        <strain evidence="10">17A/GY</strain>
    </source>
</reference>
<keyword evidence="2" id="KW-0964">Secreted</keyword>
<reference evidence="8" key="4">
    <citation type="submission" date="2025-05" db="UniProtKB">
        <authorList>
            <consortium name="Ensembl"/>
        </authorList>
    </citation>
    <scope>IDENTIFICATION</scope>
</reference>
<dbReference type="GO" id="GO:0072377">
    <property type="term" value="P:blood coagulation, common pathway"/>
    <property type="evidence" value="ECO:0007669"/>
    <property type="project" value="TreeGrafter"/>
</dbReference>
<keyword evidence="6" id="KW-0732">Signal</keyword>
<dbReference type="GO" id="GO:0042730">
    <property type="term" value="P:fibrinolysis"/>
    <property type="evidence" value="ECO:0007669"/>
    <property type="project" value="TreeGrafter"/>
</dbReference>
<dbReference type="Gene3D" id="3.90.215.10">
    <property type="entry name" value="Gamma Fibrinogen, chain A, domain 1"/>
    <property type="match status" value="1"/>
</dbReference>
<dbReference type="Pfam" id="PF00147">
    <property type="entry name" value="Fibrinogen_C"/>
    <property type="match status" value="1"/>
</dbReference>
<dbReference type="GeneID" id="100772824"/>
<dbReference type="PROSITE" id="PS51406">
    <property type="entry name" value="FIBRINOGEN_C_2"/>
    <property type="match status" value="1"/>
</dbReference>
<dbReference type="GO" id="GO:0030141">
    <property type="term" value="C:secretory granule"/>
    <property type="evidence" value="ECO:0007669"/>
    <property type="project" value="Ensembl"/>
</dbReference>
<keyword evidence="3" id="KW-1015">Disulfide bond</keyword>
<dbReference type="OrthoDB" id="7735550at2759"/>
<evidence type="ECO:0000259" key="7">
    <source>
        <dbReference type="PROSITE" id="PS51406"/>
    </source>
</evidence>
<keyword evidence="10" id="KW-1185">Reference proteome</keyword>
<proteinExistence type="predicted"/>
<accession>A0A3L7HSQ7</accession>
<dbReference type="PANTHER" id="PTHR47221:SF5">
    <property type="entry name" value="FIBRINOGEN C-TERMINAL DOMAIN-CONTAINING PROTEIN"/>
    <property type="match status" value="1"/>
</dbReference>
<evidence type="ECO:0000313" key="8">
    <source>
        <dbReference type="Ensembl" id="ENSCGRP00001014333.1"/>
    </source>
</evidence>
<name>A0A3L7HSQ7_CRIGR</name>
<keyword evidence="4" id="KW-0325">Glycoprotein</keyword>
<dbReference type="InterPro" id="IPR002181">
    <property type="entry name" value="Fibrinogen_a/b/g_C_dom"/>
</dbReference>
<evidence type="ECO:0000256" key="1">
    <source>
        <dbReference type="ARBA" id="ARBA00004613"/>
    </source>
</evidence>
<dbReference type="FunFam" id="3.90.215.10:FF:000001">
    <property type="entry name" value="Tenascin isoform 1"/>
    <property type="match status" value="1"/>
</dbReference>
<evidence type="ECO:0000256" key="2">
    <source>
        <dbReference type="ARBA" id="ARBA00022525"/>
    </source>
</evidence>
<dbReference type="RefSeq" id="XP_027267267.1">
    <property type="nucleotide sequence ID" value="XM_027411466.2"/>
</dbReference>
<dbReference type="Proteomes" id="UP001108280">
    <property type="component" value="Chromosome 4"/>
</dbReference>
<dbReference type="InterPro" id="IPR014716">
    <property type="entry name" value="Fibrinogen_a/b/g_C_1"/>
</dbReference>
<dbReference type="GO" id="GO:0070527">
    <property type="term" value="P:platelet aggregation"/>
    <property type="evidence" value="ECO:0007669"/>
    <property type="project" value="TreeGrafter"/>
</dbReference>
<evidence type="ECO:0000313" key="11">
    <source>
        <dbReference type="RefSeq" id="XP_027267267.1"/>
    </source>
</evidence>
<organism evidence="8 9">
    <name type="scientific">Cricetulus griseus</name>
    <name type="common">Chinese hamster</name>
    <name type="synonym">Cricetulus barabensis griseus</name>
    <dbReference type="NCBI Taxonomy" id="10029"/>
    <lineage>
        <taxon>Eukaryota</taxon>
        <taxon>Metazoa</taxon>
        <taxon>Chordata</taxon>
        <taxon>Craniata</taxon>
        <taxon>Vertebrata</taxon>
        <taxon>Euteleostomi</taxon>
        <taxon>Mammalia</taxon>
        <taxon>Eutheria</taxon>
        <taxon>Euarchontoglires</taxon>
        <taxon>Glires</taxon>
        <taxon>Rodentia</taxon>
        <taxon>Myomorpha</taxon>
        <taxon>Muroidea</taxon>
        <taxon>Cricetidae</taxon>
        <taxon>Cricetinae</taxon>
        <taxon>Cricetulus</taxon>
    </lineage>
</organism>
<feature type="domain" description="Fibrinogen C-terminal" evidence="7">
    <location>
        <begin position="238"/>
        <end position="456"/>
    </location>
</feature>
<feature type="chain" id="PRO_5044594413" evidence="6">
    <location>
        <begin position="25"/>
        <end position="457"/>
    </location>
</feature>
<protein>
    <submittedName>
        <fullName evidence="8">Angiopoietin-like 6</fullName>
    </submittedName>
    <submittedName>
        <fullName evidence="11">Angiopoietin-related protein 6 isoform X2</fullName>
    </submittedName>
</protein>
<dbReference type="GO" id="GO:0005201">
    <property type="term" value="F:extracellular matrix structural constituent"/>
    <property type="evidence" value="ECO:0007669"/>
    <property type="project" value="TreeGrafter"/>
</dbReference>
<feature type="compositionally biased region" description="Polar residues" evidence="5">
    <location>
        <begin position="200"/>
        <end position="209"/>
    </location>
</feature>
<dbReference type="AlphaFoldDB" id="A0A3L7HSQ7"/>
<dbReference type="CDD" id="cd00087">
    <property type="entry name" value="FReD"/>
    <property type="match status" value="1"/>
</dbReference>
<dbReference type="InterPro" id="IPR020837">
    <property type="entry name" value="Fibrinogen_CS"/>
</dbReference>
<dbReference type="GO" id="GO:0034116">
    <property type="term" value="P:positive regulation of heterotypic cell-cell adhesion"/>
    <property type="evidence" value="ECO:0007669"/>
    <property type="project" value="TreeGrafter"/>
</dbReference>
<dbReference type="InterPro" id="IPR037579">
    <property type="entry name" value="FIB_ANG-like"/>
</dbReference>
<evidence type="ECO:0000256" key="5">
    <source>
        <dbReference type="SAM" id="MobiDB-lite"/>
    </source>
</evidence>
<reference evidence="11" key="3">
    <citation type="submission" date="2025-04" db="UniProtKB">
        <authorList>
            <consortium name="RefSeq"/>
        </authorList>
    </citation>
    <scope>IDENTIFICATION</scope>
    <source>
        <strain evidence="11">17A/GY</strain>
        <tissue evidence="11">Liver</tissue>
    </source>
</reference>
<reference evidence="10" key="2">
    <citation type="journal article" date="2020" name="Biotechnol. Bioeng.">
        <title>Chromosome-scale scaffolds for the Chinese hamster reference genome assembly to facilitate the study of the CHO epigenome.</title>
        <authorList>
            <person name="Hilliard W."/>
            <person name="MacDonald M."/>
            <person name="Lee K.H."/>
        </authorList>
    </citation>
    <scope>NUCLEOTIDE SEQUENCE [LARGE SCALE GENOMIC DNA]</scope>
    <source>
        <strain evidence="10">17A/GY</strain>
    </source>
</reference>
<evidence type="ECO:0000256" key="6">
    <source>
        <dbReference type="SAM" id="SignalP"/>
    </source>
</evidence>
<dbReference type="CTD" id="83854"/>
<feature type="signal peptide" evidence="6">
    <location>
        <begin position="1"/>
        <end position="24"/>
    </location>
</feature>
<evidence type="ECO:0000313" key="10">
    <source>
        <dbReference type="Proteomes" id="UP001108280"/>
    </source>
</evidence>
<comment type="subcellular location">
    <subcellularLocation>
        <location evidence="1">Secreted</location>
    </subcellularLocation>
</comment>
<evidence type="ECO:0000256" key="3">
    <source>
        <dbReference type="ARBA" id="ARBA00023157"/>
    </source>
</evidence>